<keyword evidence="2" id="KW-1185">Reference proteome</keyword>
<evidence type="ECO:0000313" key="1">
    <source>
        <dbReference type="EMBL" id="AFZ66207.1"/>
    </source>
</evidence>
<sequence>MFIEAHFTHLRDATVIVHQFNHLARCPFQGFEKTGKNSRQKSARQRTSFNLTAAPYSAINQT</sequence>
<gene>
    <name evidence="1" type="ordered locus">Deipe_0617</name>
</gene>
<reference evidence="2" key="1">
    <citation type="submission" date="2012-03" db="EMBL/GenBank/DDBJ databases">
        <title>Complete sequence of chromosome of Deinococcus peraridilitoris DSM 19664.</title>
        <authorList>
            <person name="Lucas S."/>
            <person name="Copeland A."/>
            <person name="Lapidus A."/>
            <person name="Glavina del Rio T."/>
            <person name="Dalin E."/>
            <person name="Tice H."/>
            <person name="Bruce D."/>
            <person name="Goodwin L."/>
            <person name="Pitluck S."/>
            <person name="Peters L."/>
            <person name="Mikhailova N."/>
            <person name="Lu M."/>
            <person name="Kyrpides N."/>
            <person name="Mavromatis K."/>
            <person name="Ivanova N."/>
            <person name="Brettin T."/>
            <person name="Detter J.C."/>
            <person name="Han C."/>
            <person name="Larimer F."/>
            <person name="Land M."/>
            <person name="Hauser L."/>
            <person name="Markowitz V."/>
            <person name="Cheng J.-F."/>
            <person name="Hugenholtz P."/>
            <person name="Woyke T."/>
            <person name="Wu D."/>
            <person name="Pukall R."/>
            <person name="Steenblock K."/>
            <person name="Brambilla E."/>
            <person name="Klenk H.-P."/>
            <person name="Eisen J.A."/>
        </authorList>
    </citation>
    <scope>NUCLEOTIDE SEQUENCE [LARGE SCALE GENOMIC DNA]</scope>
    <source>
        <strain evidence="2">DSM 19664 / LMG 22246 / CIP 109416 / KR-200</strain>
    </source>
</reference>
<evidence type="ECO:0000313" key="2">
    <source>
        <dbReference type="Proteomes" id="UP000010467"/>
    </source>
</evidence>
<dbReference type="KEGG" id="dpd:Deipe_0617"/>
<organism evidence="1 2">
    <name type="scientific">Deinococcus peraridilitoris (strain DSM 19664 / LMG 22246 / CIP 109416 / KR-200)</name>
    <dbReference type="NCBI Taxonomy" id="937777"/>
    <lineage>
        <taxon>Bacteria</taxon>
        <taxon>Thermotogati</taxon>
        <taxon>Deinococcota</taxon>
        <taxon>Deinococci</taxon>
        <taxon>Deinococcales</taxon>
        <taxon>Deinococcaceae</taxon>
        <taxon>Deinococcus</taxon>
    </lineage>
</organism>
<proteinExistence type="predicted"/>
<dbReference type="HOGENOM" id="CLU_2896636_0_0_0"/>
<name>K9ZZ66_DEIPD</name>
<accession>K9ZZ66</accession>
<dbReference type="EMBL" id="CP003382">
    <property type="protein sequence ID" value="AFZ66207.1"/>
    <property type="molecule type" value="Genomic_DNA"/>
</dbReference>
<dbReference type="AlphaFoldDB" id="K9ZZ66"/>
<protein>
    <submittedName>
        <fullName evidence="1">Uncharacterized protein</fullName>
    </submittedName>
</protein>
<dbReference type="Proteomes" id="UP000010467">
    <property type="component" value="Chromosome"/>
</dbReference>